<feature type="transmembrane region" description="Helical" evidence="4">
    <location>
        <begin position="103"/>
        <end position="122"/>
    </location>
</feature>
<protein>
    <submittedName>
        <fullName evidence="6">MFS transporter</fullName>
    </submittedName>
</protein>
<feature type="transmembrane region" description="Helical" evidence="4">
    <location>
        <begin position="284"/>
        <end position="303"/>
    </location>
</feature>
<feature type="transmembrane region" description="Helical" evidence="4">
    <location>
        <begin position="219"/>
        <end position="246"/>
    </location>
</feature>
<evidence type="ECO:0000259" key="5">
    <source>
        <dbReference type="PROSITE" id="PS50850"/>
    </source>
</evidence>
<proteinExistence type="predicted"/>
<feature type="transmembrane region" description="Helical" evidence="4">
    <location>
        <begin position="309"/>
        <end position="333"/>
    </location>
</feature>
<accession>A0A5C4JTF2</accession>
<dbReference type="RefSeq" id="WP_138747541.1">
    <property type="nucleotide sequence ID" value="NZ_VCLB01000003.1"/>
</dbReference>
<feature type="transmembrane region" description="Helical" evidence="4">
    <location>
        <begin position="377"/>
        <end position="395"/>
    </location>
</feature>
<evidence type="ECO:0000256" key="4">
    <source>
        <dbReference type="SAM" id="Phobius"/>
    </source>
</evidence>
<sequence>MTTADSPDTARRNIRILTLSQAVGGAAPPIVISLGGIVGQLLSPDPAFATVPVSLYNLGVAAGTLPAAFIMRRVGRRLGYIFGALIGICGGLVAATGVAASTFLIFCIGTILIGLYGAYLQSFRFAAADSVSGDMKALAISRVMIGGLAAAIIGPQVVIWTSDAVPNLPYVASFVSLSVLALLTLLLVSQLKVPRADKAAAVDLSGGRRLSEIARSPRFILAAGTGVISYALMAFIMTATPLAMVACGHTVGEATLGIQWHVLAMFGPSFFTGRLIARFGKETIAATGLVLIAACAAIALSGLGLTHFWAALILLGVGWNFGFIGATAMITDCHTAEERGKVQGLNDFLVFGSVASASFLAGALVNTENGWSLMNWLVFPAVLVVLIPLLFGRLFSASRA</sequence>
<organism evidence="6 7">
    <name type="scientific">Martelella lutilitoris</name>
    <dbReference type="NCBI Taxonomy" id="2583532"/>
    <lineage>
        <taxon>Bacteria</taxon>
        <taxon>Pseudomonadati</taxon>
        <taxon>Pseudomonadota</taxon>
        <taxon>Alphaproteobacteria</taxon>
        <taxon>Hyphomicrobiales</taxon>
        <taxon>Aurantimonadaceae</taxon>
        <taxon>Martelella</taxon>
    </lineage>
</organism>
<comment type="caution">
    <text evidence="6">The sequence shown here is derived from an EMBL/GenBank/DDBJ whole genome shotgun (WGS) entry which is preliminary data.</text>
</comment>
<dbReference type="InterPro" id="IPR011701">
    <property type="entry name" value="MFS"/>
</dbReference>
<evidence type="ECO:0000256" key="2">
    <source>
        <dbReference type="ARBA" id="ARBA00022989"/>
    </source>
</evidence>
<keyword evidence="7" id="KW-1185">Reference proteome</keyword>
<dbReference type="Pfam" id="PF07690">
    <property type="entry name" value="MFS_1"/>
    <property type="match status" value="1"/>
</dbReference>
<evidence type="ECO:0000313" key="7">
    <source>
        <dbReference type="Proteomes" id="UP000307874"/>
    </source>
</evidence>
<dbReference type="AlphaFoldDB" id="A0A5C4JTF2"/>
<dbReference type="OrthoDB" id="8558006at2"/>
<feature type="transmembrane region" description="Helical" evidence="4">
    <location>
        <begin position="258"/>
        <end position="277"/>
    </location>
</feature>
<feature type="transmembrane region" description="Helical" evidence="4">
    <location>
        <begin position="345"/>
        <end position="365"/>
    </location>
</feature>
<evidence type="ECO:0000256" key="1">
    <source>
        <dbReference type="ARBA" id="ARBA00022692"/>
    </source>
</evidence>
<dbReference type="GO" id="GO:0022857">
    <property type="term" value="F:transmembrane transporter activity"/>
    <property type="evidence" value="ECO:0007669"/>
    <property type="project" value="InterPro"/>
</dbReference>
<keyword evidence="1 4" id="KW-0812">Transmembrane</keyword>
<keyword evidence="2 4" id="KW-1133">Transmembrane helix</keyword>
<feature type="domain" description="Major facilitator superfamily (MFS) profile" evidence="5">
    <location>
        <begin position="218"/>
        <end position="400"/>
    </location>
</feature>
<name>A0A5C4JTF2_9HYPH</name>
<reference evidence="6 7" key="1">
    <citation type="submission" date="2019-06" db="EMBL/GenBank/DDBJ databases">
        <title>Martelella lutilitoris sp. nov., isolated from a tidal mudflat.</title>
        <authorList>
            <person name="Kim Y.-J."/>
        </authorList>
    </citation>
    <scope>NUCLEOTIDE SEQUENCE [LARGE SCALE GENOMIC DNA]</scope>
    <source>
        <strain evidence="6 7">GH2-6</strain>
    </source>
</reference>
<feature type="transmembrane region" description="Helical" evidence="4">
    <location>
        <begin position="143"/>
        <end position="162"/>
    </location>
</feature>
<feature type="transmembrane region" description="Helical" evidence="4">
    <location>
        <begin position="54"/>
        <end position="71"/>
    </location>
</feature>
<dbReference type="PANTHER" id="PTHR23534:SF1">
    <property type="entry name" value="MAJOR FACILITATOR SUPERFAMILY PROTEIN"/>
    <property type="match status" value="1"/>
</dbReference>
<dbReference type="SUPFAM" id="SSF103473">
    <property type="entry name" value="MFS general substrate transporter"/>
    <property type="match status" value="1"/>
</dbReference>
<feature type="transmembrane region" description="Helical" evidence="4">
    <location>
        <begin position="78"/>
        <end position="97"/>
    </location>
</feature>
<gene>
    <name evidence="6" type="ORF">FF124_05750</name>
</gene>
<dbReference type="EMBL" id="VCLB01000003">
    <property type="protein sequence ID" value="TNB48636.1"/>
    <property type="molecule type" value="Genomic_DNA"/>
</dbReference>
<evidence type="ECO:0000256" key="3">
    <source>
        <dbReference type="ARBA" id="ARBA00023136"/>
    </source>
</evidence>
<dbReference type="Proteomes" id="UP000307874">
    <property type="component" value="Unassembled WGS sequence"/>
</dbReference>
<feature type="transmembrane region" description="Helical" evidence="4">
    <location>
        <begin position="21"/>
        <end position="42"/>
    </location>
</feature>
<feature type="transmembrane region" description="Helical" evidence="4">
    <location>
        <begin position="168"/>
        <end position="188"/>
    </location>
</feature>
<dbReference type="PANTHER" id="PTHR23534">
    <property type="entry name" value="MFS PERMEASE"/>
    <property type="match status" value="1"/>
</dbReference>
<dbReference type="Gene3D" id="1.20.1250.20">
    <property type="entry name" value="MFS general substrate transporter like domains"/>
    <property type="match status" value="1"/>
</dbReference>
<dbReference type="PROSITE" id="PS50850">
    <property type="entry name" value="MFS"/>
    <property type="match status" value="1"/>
</dbReference>
<evidence type="ECO:0000313" key="6">
    <source>
        <dbReference type="EMBL" id="TNB48636.1"/>
    </source>
</evidence>
<dbReference type="InterPro" id="IPR036259">
    <property type="entry name" value="MFS_trans_sf"/>
</dbReference>
<keyword evidence="3 4" id="KW-0472">Membrane</keyword>
<dbReference type="InterPro" id="IPR020846">
    <property type="entry name" value="MFS_dom"/>
</dbReference>